<name>A0ABN2TKN0_9MICO</name>
<dbReference type="InterPro" id="IPR011711">
    <property type="entry name" value="GntR_C"/>
</dbReference>
<gene>
    <name evidence="5" type="ORF">GCM10009755_24990</name>
</gene>
<feature type="domain" description="HTH gntR-type" evidence="4">
    <location>
        <begin position="2"/>
        <end position="68"/>
    </location>
</feature>
<protein>
    <submittedName>
        <fullName evidence="5">GntR family transcriptional regulator</fullName>
    </submittedName>
</protein>
<dbReference type="Pfam" id="PF00392">
    <property type="entry name" value="GntR"/>
    <property type="match status" value="1"/>
</dbReference>
<keyword evidence="3" id="KW-0804">Transcription</keyword>
<dbReference type="SUPFAM" id="SSF48008">
    <property type="entry name" value="GntR ligand-binding domain-like"/>
    <property type="match status" value="1"/>
</dbReference>
<dbReference type="InterPro" id="IPR000524">
    <property type="entry name" value="Tscrpt_reg_HTH_GntR"/>
</dbReference>
<evidence type="ECO:0000256" key="3">
    <source>
        <dbReference type="ARBA" id="ARBA00023163"/>
    </source>
</evidence>
<dbReference type="SUPFAM" id="SSF46785">
    <property type="entry name" value="Winged helix' DNA-binding domain"/>
    <property type="match status" value="1"/>
</dbReference>
<dbReference type="EMBL" id="BAAANO010000025">
    <property type="protein sequence ID" value="GAA2012483.1"/>
    <property type="molecule type" value="Genomic_DNA"/>
</dbReference>
<evidence type="ECO:0000256" key="2">
    <source>
        <dbReference type="ARBA" id="ARBA00023125"/>
    </source>
</evidence>
<evidence type="ECO:0000259" key="4">
    <source>
        <dbReference type="PROSITE" id="PS50949"/>
    </source>
</evidence>
<dbReference type="InterPro" id="IPR036390">
    <property type="entry name" value="WH_DNA-bd_sf"/>
</dbReference>
<dbReference type="PROSITE" id="PS50949">
    <property type="entry name" value="HTH_GNTR"/>
    <property type="match status" value="1"/>
</dbReference>
<dbReference type="PANTHER" id="PTHR43537">
    <property type="entry name" value="TRANSCRIPTIONAL REGULATOR, GNTR FAMILY"/>
    <property type="match status" value="1"/>
</dbReference>
<keyword evidence="2" id="KW-0238">DNA-binding</keyword>
<evidence type="ECO:0000256" key="1">
    <source>
        <dbReference type="ARBA" id="ARBA00023015"/>
    </source>
</evidence>
<dbReference type="Gene3D" id="1.10.10.10">
    <property type="entry name" value="Winged helix-like DNA-binding domain superfamily/Winged helix DNA-binding domain"/>
    <property type="match status" value="1"/>
</dbReference>
<evidence type="ECO:0000313" key="6">
    <source>
        <dbReference type="Proteomes" id="UP001500755"/>
    </source>
</evidence>
<dbReference type="CDD" id="cd07377">
    <property type="entry name" value="WHTH_GntR"/>
    <property type="match status" value="1"/>
</dbReference>
<dbReference type="InterPro" id="IPR008920">
    <property type="entry name" value="TF_FadR/GntR_C"/>
</dbReference>
<evidence type="ECO:0000313" key="5">
    <source>
        <dbReference type="EMBL" id="GAA2012483.1"/>
    </source>
</evidence>
<keyword evidence="6" id="KW-1185">Reference proteome</keyword>
<organism evidence="5 6">
    <name type="scientific">Brevibacterium samyangense</name>
    <dbReference type="NCBI Taxonomy" id="366888"/>
    <lineage>
        <taxon>Bacteria</taxon>
        <taxon>Bacillati</taxon>
        <taxon>Actinomycetota</taxon>
        <taxon>Actinomycetes</taxon>
        <taxon>Micrococcales</taxon>
        <taxon>Brevibacteriaceae</taxon>
        <taxon>Brevibacterium</taxon>
    </lineage>
</organism>
<dbReference type="PANTHER" id="PTHR43537:SF5">
    <property type="entry name" value="UXU OPERON TRANSCRIPTIONAL REGULATOR"/>
    <property type="match status" value="1"/>
</dbReference>
<dbReference type="InterPro" id="IPR036388">
    <property type="entry name" value="WH-like_DNA-bd_sf"/>
</dbReference>
<reference evidence="5 6" key="1">
    <citation type="journal article" date="2019" name="Int. J. Syst. Evol. Microbiol.">
        <title>The Global Catalogue of Microorganisms (GCM) 10K type strain sequencing project: providing services to taxonomists for standard genome sequencing and annotation.</title>
        <authorList>
            <consortium name="The Broad Institute Genomics Platform"/>
            <consortium name="The Broad Institute Genome Sequencing Center for Infectious Disease"/>
            <person name="Wu L."/>
            <person name="Ma J."/>
        </authorList>
    </citation>
    <scope>NUCLEOTIDE SEQUENCE [LARGE SCALE GENOMIC DNA]</scope>
    <source>
        <strain evidence="5 6">JCM 14546</strain>
    </source>
</reference>
<keyword evidence="1" id="KW-0805">Transcription regulation</keyword>
<dbReference type="Proteomes" id="UP001500755">
    <property type="component" value="Unassembled WGS sequence"/>
</dbReference>
<sequence>MKHDRESIREILGQEIFTGVLEPGSPLREVVLAERFGVSRTPVREALTALEQNGLAVRRGRSLFVRSVDPATHLDVFDVWALLEVEAVAHAARNRRLDDLIALEHLLSRDRDSGLPDPRERILANLEFHRALWAAAHHPVLEDLLERTLLHHVHAPDTSVLTDDARWAEALEEHARILAAVSAQDVDSAREFTREHFQASKDERVSRLRAARRA</sequence>
<proteinExistence type="predicted"/>
<comment type="caution">
    <text evidence="5">The sequence shown here is derived from an EMBL/GenBank/DDBJ whole genome shotgun (WGS) entry which is preliminary data.</text>
</comment>
<dbReference type="Gene3D" id="1.20.120.530">
    <property type="entry name" value="GntR ligand-binding domain-like"/>
    <property type="match status" value="1"/>
</dbReference>
<dbReference type="SMART" id="SM00345">
    <property type="entry name" value="HTH_GNTR"/>
    <property type="match status" value="1"/>
</dbReference>
<dbReference type="RefSeq" id="WP_344310217.1">
    <property type="nucleotide sequence ID" value="NZ_BAAANO010000025.1"/>
</dbReference>
<accession>A0ABN2TKN0</accession>
<dbReference type="SMART" id="SM00895">
    <property type="entry name" value="FCD"/>
    <property type="match status" value="1"/>
</dbReference>
<dbReference type="Pfam" id="PF07729">
    <property type="entry name" value="FCD"/>
    <property type="match status" value="1"/>
</dbReference>
<dbReference type="PRINTS" id="PR00035">
    <property type="entry name" value="HTHGNTR"/>
</dbReference>